<evidence type="ECO:0000313" key="4">
    <source>
        <dbReference type="EMBL" id="RLN25974.1"/>
    </source>
</evidence>
<comment type="caution">
    <text evidence="5">The sequence shown here is derived from an EMBL/GenBank/DDBJ whole genome shotgun (WGS) entry which is preliminary data.</text>
</comment>
<feature type="domain" description="DUF1279" evidence="1">
    <location>
        <begin position="115"/>
        <end position="201"/>
    </location>
</feature>
<evidence type="ECO:0000313" key="7">
    <source>
        <dbReference type="Proteomes" id="UP000285883"/>
    </source>
</evidence>
<evidence type="ECO:0000313" key="3">
    <source>
        <dbReference type="EMBL" id="KAG2533576.1"/>
    </source>
</evidence>
<dbReference type="PANTHER" id="PTHR21377:SF0">
    <property type="entry name" value="PROTEIN FAM210B, MITOCHONDRIAL"/>
    <property type="match status" value="1"/>
</dbReference>
<organism evidence="5 6">
    <name type="scientific">Phytophthora kernoviae</name>
    <dbReference type="NCBI Taxonomy" id="325452"/>
    <lineage>
        <taxon>Eukaryota</taxon>
        <taxon>Sar</taxon>
        <taxon>Stramenopiles</taxon>
        <taxon>Oomycota</taxon>
        <taxon>Peronosporomycetes</taxon>
        <taxon>Peronosporales</taxon>
        <taxon>Peronosporaceae</taxon>
        <taxon>Phytophthora</taxon>
    </lineage>
</organism>
<reference evidence="2" key="3">
    <citation type="submission" date="2020-06" db="EMBL/GenBank/DDBJ databases">
        <authorList>
            <person name="Studholme D.J."/>
        </authorList>
    </citation>
    <scope>NUCLEOTIDE SEQUENCE</scope>
    <source>
        <strain evidence="2">NZFS 2646</strain>
        <strain evidence="3">NZFS 3630</strain>
    </source>
</reference>
<name>A0A3R7JZS4_9STRA</name>
<dbReference type="InterPro" id="IPR009688">
    <property type="entry name" value="FAM210A/B-like_dom"/>
</dbReference>
<dbReference type="Proteomes" id="UP000285883">
    <property type="component" value="Unassembled WGS sequence"/>
</dbReference>
<evidence type="ECO:0000259" key="1">
    <source>
        <dbReference type="Pfam" id="PF06916"/>
    </source>
</evidence>
<dbReference type="EMBL" id="JPWU03000001">
    <property type="protein sequence ID" value="KAG2533576.1"/>
    <property type="molecule type" value="Genomic_DNA"/>
</dbReference>
<keyword evidence="6" id="KW-1185">Reference proteome</keyword>
<dbReference type="PANTHER" id="PTHR21377">
    <property type="entry name" value="PROTEIN FAM210B, MITOCHONDRIAL"/>
    <property type="match status" value="1"/>
</dbReference>
<gene>
    <name evidence="4" type="ORF">BBI17_006555</name>
    <name evidence="5" type="ORF">BBO99_00000358</name>
    <name evidence="2" type="ORF">JM16_000116</name>
    <name evidence="3" type="ORF">JM18_000118</name>
</gene>
<dbReference type="AlphaFoldDB" id="A0A3R7JZS4"/>
<evidence type="ECO:0000313" key="5">
    <source>
        <dbReference type="EMBL" id="RLN86095.1"/>
    </source>
</evidence>
<dbReference type="EMBL" id="JPWV03000002">
    <property type="protein sequence ID" value="KAG2532852.1"/>
    <property type="molecule type" value="Genomic_DNA"/>
</dbReference>
<proteinExistence type="predicted"/>
<dbReference type="InterPro" id="IPR045866">
    <property type="entry name" value="FAM210A/B-like"/>
</dbReference>
<evidence type="ECO:0000313" key="6">
    <source>
        <dbReference type="Proteomes" id="UP000285624"/>
    </source>
</evidence>
<dbReference type="EMBL" id="MAYM02001189">
    <property type="protein sequence ID" value="RLN25974.1"/>
    <property type="molecule type" value="Genomic_DNA"/>
</dbReference>
<sequence>MLKSTAARSLFHSATKASATCNRSPMLAQRLTRPTTSFSPLTASYNFRYGGKTAVTRSLQIHSFATLSGPDDHQDNDKNPAQQIQELLNENAALKKEVETLKAEIAKKPNKFLGTLQQYGLPFLVWWTSLYLGSGVAVYVALDTGLVSGNGIIDFIMQMGLDKFIDPQRLDPTYGNIAIAVIVNECLEVIRFPITLATLPYIKRVFSHLSFPPTEIKYLSSKLKRTLATCDE</sequence>
<accession>A0A3R7JZS4</accession>
<reference evidence="2" key="1">
    <citation type="journal article" date="2015" name="Genom Data">
        <title>Genome sequences of six Phytophthora species associated with forests in New Zealand.</title>
        <authorList>
            <person name="Studholme D.J."/>
            <person name="McDougal R.L."/>
            <person name="Sambles C."/>
            <person name="Hansen E."/>
            <person name="Hardy G."/>
            <person name="Grant M."/>
            <person name="Ganley R.J."/>
            <person name="Williams N.M."/>
        </authorList>
    </citation>
    <scope>NUCLEOTIDE SEQUENCE</scope>
    <source>
        <strain evidence="2">NZFS 2646</strain>
        <strain evidence="3">NZFS 3630</strain>
    </source>
</reference>
<protein>
    <recommendedName>
        <fullName evidence="1">DUF1279 domain-containing protein</fullName>
    </recommendedName>
</protein>
<evidence type="ECO:0000313" key="2">
    <source>
        <dbReference type="EMBL" id="KAG2532852.1"/>
    </source>
</evidence>
<dbReference type="Proteomes" id="UP000285624">
    <property type="component" value="Unassembled WGS sequence"/>
</dbReference>
<dbReference type="GO" id="GO:0005739">
    <property type="term" value="C:mitochondrion"/>
    <property type="evidence" value="ECO:0007669"/>
    <property type="project" value="TreeGrafter"/>
</dbReference>
<dbReference type="EMBL" id="MBDN02000002">
    <property type="protein sequence ID" value="RLN86095.1"/>
    <property type="molecule type" value="Genomic_DNA"/>
</dbReference>
<dbReference type="Proteomes" id="UP000785171">
    <property type="component" value="Unassembled WGS sequence"/>
</dbReference>
<reference evidence="6 7" key="2">
    <citation type="submission" date="2018-07" db="EMBL/GenBank/DDBJ databases">
        <title>Genome sequencing of oomycete isolates from Chile give support for New Zealand origin for Phytophthora kernoviae and make available the first Nothophytophthora sp. genome.</title>
        <authorList>
            <person name="Studholme D.J."/>
            <person name="Sanfuentes E."/>
            <person name="Panda P."/>
            <person name="Hill R."/>
            <person name="Sambles C."/>
            <person name="Grant M."/>
            <person name="Williams N.M."/>
            <person name="Mcdougal R.L."/>
        </authorList>
    </citation>
    <scope>NUCLEOTIDE SEQUENCE [LARGE SCALE GENOMIC DNA]</scope>
    <source>
        <strain evidence="4">Chile2</strain>
        <strain evidence="5">Chile4</strain>
    </source>
</reference>
<dbReference type="Proteomes" id="UP000792063">
    <property type="component" value="Unassembled WGS sequence"/>
</dbReference>
<dbReference type="Pfam" id="PF06916">
    <property type="entry name" value="FAM210A-B_dom"/>
    <property type="match status" value="1"/>
</dbReference>